<dbReference type="EMBL" id="DXFP01000040">
    <property type="protein sequence ID" value="HIX02046.1"/>
    <property type="molecule type" value="Genomic_DNA"/>
</dbReference>
<evidence type="ECO:0000256" key="2">
    <source>
        <dbReference type="PROSITE-ProRule" id="PRU00335"/>
    </source>
</evidence>
<gene>
    <name evidence="4" type="ORF">H9861_04755</name>
</gene>
<dbReference type="InterPro" id="IPR001647">
    <property type="entry name" value="HTH_TetR"/>
</dbReference>
<dbReference type="PANTHER" id="PTHR43479">
    <property type="entry name" value="ACREF/ENVCD OPERON REPRESSOR-RELATED"/>
    <property type="match status" value="1"/>
</dbReference>
<accession>A0A9D1UX49</accession>
<proteinExistence type="predicted"/>
<reference evidence="4" key="1">
    <citation type="journal article" date="2021" name="PeerJ">
        <title>Extensive microbial diversity within the chicken gut microbiome revealed by metagenomics and culture.</title>
        <authorList>
            <person name="Gilroy R."/>
            <person name="Ravi A."/>
            <person name="Getino M."/>
            <person name="Pursley I."/>
            <person name="Horton D.L."/>
            <person name="Alikhan N.F."/>
            <person name="Baker D."/>
            <person name="Gharbi K."/>
            <person name="Hall N."/>
            <person name="Watson M."/>
            <person name="Adriaenssens E.M."/>
            <person name="Foster-Nyarko E."/>
            <person name="Jarju S."/>
            <person name="Secka A."/>
            <person name="Antonio M."/>
            <person name="Oren A."/>
            <person name="Chaudhuri R.R."/>
            <person name="La Ragione R."/>
            <person name="Hildebrand F."/>
            <person name="Pallen M.J."/>
        </authorList>
    </citation>
    <scope>NUCLEOTIDE SEQUENCE</scope>
    <source>
        <strain evidence="4">6627</strain>
    </source>
</reference>
<dbReference type="Pfam" id="PF00440">
    <property type="entry name" value="TetR_N"/>
    <property type="match status" value="1"/>
</dbReference>
<evidence type="ECO:0000313" key="5">
    <source>
        <dbReference type="Proteomes" id="UP000823963"/>
    </source>
</evidence>
<dbReference type="Gene3D" id="1.10.357.10">
    <property type="entry name" value="Tetracycline Repressor, domain 2"/>
    <property type="match status" value="1"/>
</dbReference>
<reference evidence="4" key="2">
    <citation type="submission" date="2021-04" db="EMBL/GenBank/DDBJ databases">
        <authorList>
            <person name="Gilroy R."/>
        </authorList>
    </citation>
    <scope>NUCLEOTIDE SEQUENCE</scope>
    <source>
        <strain evidence="4">6627</strain>
    </source>
</reference>
<feature type="domain" description="HTH tetR-type" evidence="3">
    <location>
        <begin position="11"/>
        <end position="71"/>
    </location>
</feature>
<name>A0A9D1UX49_9LACO</name>
<dbReference type="InterPro" id="IPR009057">
    <property type="entry name" value="Homeodomain-like_sf"/>
</dbReference>
<dbReference type="Proteomes" id="UP000823963">
    <property type="component" value="Unassembled WGS sequence"/>
</dbReference>
<dbReference type="SUPFAM" id="SSF46689">
    <property type="entry name" value="Homeodomain-like"/>
    <property type="match status" value="1"/>
</dbReference>
<evidence type="ECO:0000259" key="3">
    <source>
        <dbReference type="PROSITE" id="PS50977"/>
    </source>
</evidence>
<sequence>MPKQTFFNLPEEKKQRLLQAGFDEFSRVPADEASISNIIKLAEIPRGSFYQYFEDKFDLHTYLLEQRTKYLQNLWVKLLRENDGDLFAALPVFFERFLDEIVDEHQVNFWKNTFSSFRSAALTRKKVIARQNKQPNLVHNRGDIFKKEINFDLLKIDFSDETFELLRRQIITMMMQSINQYFFSQKLGEDNPRQKALDQFDILIDWLGNGIRR</sequence>
<feature type="DNA-binding region" description="H-T-H motif" evidence="2">
    <location>
        <begin position="34"/>
        <end position="53"/>
    </location>
</feature>
<dbReference type="InterPro" id="IPR050624">
    <property type="entry name" value="HTH-type_Tx_Regulator"/>
</dbReference>
<evidence type="ECO:0000313" key="4">
    <source>
        <dbReference type="EMBL" id="HIX02046.1"/>
    </source>
</evidence>
<dbReference type="PROSITE" id="PS50977">
    <property type="entry name" value="HTH_TETR_2"/>
    <property type="match status" value="1"/>
</dbReference>
<dbReference type="PANTHER" id="PTHR43479:SF11">
    <property type="entry name" value="ACREF_ENVCD OPERON REPRESSOR-RELATED"/>
    <property type="match status" value="1"/>
</dbReference>
<keyword evidence="1 2" id="KW-0238">DNA-binding</keyword>
<comment type="caution">
    <text evidence="4">The sequence shown here is derived from an EMBL/GenBank/DDBJ whole genome shotgun (WGS) entry which is preliminary data.</text>
</comment>
<dbReference type="AlphaFoldDB" id="A0A9D1UX49"/>
<dbReference type="GO" id="GO:0003677">
    <property type="term" value="F:DNA binding"/>
    <property type="evidence" value="ECO:0007669"/>
    <property type="project" value="UniProtKB-UniRule"/>
</dbReference>
<evidence type="ECO:0000256" key="1">
    <source>
        <dbReference type="ARBA" id="ARBA00023125"/>
    </source>
</evidence>
<dbReference type="Pfam" id="PF17924">
    <property type="entry name" value="TetR_C_19"/>
    <property type="match status" value="1"/>
</dbReference>
<protein>
    <submittedName>
        <fullName evidence="4">TetR family transcriptional regulator</fullName>
    </submittedName>
</protein>
<organism evidence="4 5">
    <name type="scientific">Candidatus Ligilactobacillus excrementigallinarum</name>
    <dbReference type="NCBI Taxonomy" id="2838641"/>
    <lineage>
        <taxon>Bacteria</taxon>
        <taxon>Bacillati</taxon>
        <taxon>Bacillota</taxon>
        <taxon>Bacilli</taxon>
        <taxon>Lactobacillales</taxon>
        <taxon>Lactobacillaceae</taxon>
        <taxon>Ligilactobacillus</taxon>
    </lineage>
</organism>